<evidence type="ECO:0000313" key="1">
    <source>
        <dbReference type="EMBL" id="UGO51086.1"/>
    </source>
</evidence>
<name>A0AAE8YW20_9CAUD</name>
<dbReference type="Proteomes" id="UP000827544">
    <property type="component" value="Segment"/>
</dbReference>
<sequence>MMMKSTNEMLDYLKVLTELNNGKFRCEKEIMDVVGLLHGTGFGFADGKAMREKRFNEIKKQLSEQTKLSRPTVGTAPNIHGQLIRVTEKERQIGKTTLLIDLALFYDIPILVGNESLVEYTKELAFKKVGWDEAKKIVVLVGKAQNIMGRRIPNGVLIDCSVKFEEYKQIKKYKLIRGGFHHDKEFI</sequence>
<reference evidence="1" key="1">
    <citation type="submission" date="2021-10" db="EMBL/GenBank/DDBJ databases">
        <authorList>
            <person name="Lavering E.D."/>
            <person name="James R."/>
            <person name="Fairholm J.D."/>
            <person name="Ogilvie B.H."/>
            <person name="Thurgood T.L."/>
            <person name="Robison R.A."/>
            <person name="Grose J.H."/>
        </authorList>
    </citation>
    <scope>NUCLEOTIDE SEQUENCE</scope>
</reference>
<proteinExistence type="predicted"/>
<evidence type="ECO:0000313" key="2">
    <source>
        <dbReference type="Proteomes" id="UP000827544"/>
    </source>
</evidence>
<organism evidence="1 2">
    <name type="scientific">Bacillus phage vB_BanS_Nate</name>
    <dbReference type="NCBI Taxonomy" id="2894788"/>
    <lineage>
        <taxon>Viruses</taxon>
        <taxon>Duplodnaviria</taxon>
        <taxon>Heunggongvirae</taxon>
        <taxon>Uroviricota</taxon>
        <taxon>Caudoviricetes</taxon>
        <taxon>Joanripponvirinae</taxon>
        <taxon>Natevirus</taxon>
        <taxon>Natevirus nate</taxon>
    </lineage>
</organism>
<dbReference type="EMBL" id="OK499992">
    <property type="protein sequence ID" value="UGO51086.1"/>
    <property type="molecule type" value="Genomic_DNA"/>
</dbReference>
<accession>A0AAE8YW20</accession>
<gene>
    <name evidence="1" type="ORF">NATE_233</name>
</gene>
<protein>
    <submittedName>
        <fullName evidence="1">Uncharacterized protein</fullName>
    </submittedName>
</protein>
<keyword evidence="2" id="KW-1185">Reference proteome</keyword>